<reference evidence="1 2" key="1">
    <citation type="submission" date="2024-02" db="EMBL/GenBank/DDBJ databases">
        <title>Rubritalea halochordaticola NBRC 107102.</title>
        <authorList>
            <person name="Ichikawa N."/>
            <person name="Katano-Makiyama Y."/>
            <person name="Hidaka K."/>
        </authorList>
    </citation>
    <scope>NUCLEOTIDE SEQUENCE [LARGE SCALE GENOMIC DNA]</scope>
    <source>
        <strain evidence="1 2">NBRC 107102</strain>
    </source>
</reference>
<accession>A0ABP9UUA3</accession>
<protein>
    <submittedName>
        <fullName evidence="1">Uncharacterized protein</fullName>
    </submittedName>
</protein>
<dbReference type="EMBL" id="BAABRL010000001">
    <property type="protein sequence ID" value="GAA5493932.1"/>
    <property type="molecule type" value="Genomic_DNA"/>
</dbReference>
<sequence>MHWLKNEKNIHTTVQRLRLLWCTETMPKYPAMPASTAAMINAMFTSVTREPCTRQTHNQDQIAMILDSIGRLFCLALPGHRRPRQKRHATYYLTPTCFLRAFSQNTLFYQGYA</sequence>
<evidence type="ECO:0000313" key="2">
    <source>
        <dbReference type="Proteomes" id="UP001424741"/>
    </source>
</evidence>
<gene>
    <name evidence="1" type="ORF">Rhal01_00084</name>
</gene>
<name>A0ABP9UUA3_9BACT</name>
<comment type="caution">
    <text evidence="1">The sequence shown here is derived from an EMBL/GenBank/DDBJ whole genome shotgun (WGS) entry which is preliminary data.</text>
</comment>
<dbReference type="Proteomes" id="UP001424741">
    <property type="component" value="Unassembled WGS sequence"/>
</dbReference>
<keyword evidence="2" id="KW-1185">Reference proteome</keyword>
<proteinExistence type="predicted"/>
<organism evidence="1 2">
    <name type="scientific">Rubritalea halochordaticola</name>
    <dbReference type="NCBI Taxonomy" id="714537"/>
    <lineage>
        <taxon>Bacteria</taxon>
        <taxon>Pseudomonadati</taxon>
        <taxon>Verrucomicrobiota</taxon>
        <taxon>Verrucomicrobiia</taxon>
        <taxon>Verrucomicrobiales</taxon>
        <taxon>Rubritaleaceae</taxon>
        <taxon>Rubritalea</taxon>
    </lineage>
</organism>
<evidence type="ECO:0000313" key="1">
    <source>
        <dbReference type="EMBL" id="GAA5493932.1"/>
    </source>
</evidence>